<proteinExistence type="predicted"/>
<dbReference type="Gene3D" id="3.30.460.10">
    <property type="entry name" value="Beta Polymerase, domain 2"/>
    <property type="match status" value="1"/>
</dbReference>
<dbReference type="InterPro" id="IPR002934">
    <property type="entry name" value="Polymerase_NTP_transf_dom"/>
</dbReference>
<protein>
    <submittedName>
        <fullName evidence="2">Nucleotidyltransferase domain-containing protein</fullName>
    </submittedName>
</protein>
<sequence>MPDFIDLLLQDMKEREEVLSHLDKYLSIIKQAVKELDPDAKILLFGSYVRGNFRPDSDIDVLVISDKYGENADLQAKMNAHILMKLNVFGIFEIHVVSRKIYEEWYKRFIDVYKEI</sequence>
<accession>A0AAT9GN46</accession>
<dbReference type="SUPFAM" id="SSF81301">
    <property type="entry name" value="Nucleotidyltransferase"/>
    <property type="match status" value="1"/>
</dbReference>
<name>A0AAT9GN46_9CREN</name>
<dbReference type="CDD" id="cd05403">
    <property type="entry name" value="NT_KNTase_like"/>
    <property type="match status" value="1"/>
</dbReference>
<dbReference type="PANTHER" id="PTHR37030:SF1">
    <property type="entry name" value="NUCLEOTIDYLTRANSFERASE"/>
    <property type="match status" value="1"/>
</dbReference>
<dbReference type="GO" id="GO:0016779">
    <property type="term" value="F:nucleotidyltransferase activity"/>
    <property type="evidence" value="ECO:0007669"/>
    <property type="project" value="InterPro"/>
</dbReference>
<dbReference type="RefSeq" id="WP_369610487.1">
    <property type="nucleotide sequence ID" value="NZ_AP031322.1"/>
</dbReference>
<dbReference type="PANTHER" id="PTHR37030">
    <property type="entry name" value="NUCLEOTIDYLTRANSFERASE"/>
    <property type="match status" value="1"/>
</dbReference>
<dbReference type="AlphaFoldDB" id="A0AAT9GN46"/>
<feature type="domain" description="Polymerase nucleotidyl transferase" evidence="1">
    <location>
        <begin position="27"/>
        <end position="110"/>
    </location>
</feature>
<reference evidence="2" key="1">
    <citation type="submission" date="2024-03" db="EMBL/GenBank/DDBJ databases">
        <title>Complete genome sequence of Sulfurisphaera javensis strain KD-1.</title>
        <authorList>
            <person name="Sakai H."/>
            <person name="Nur N."/>
            <person name="Suwanto A."/>
            <person name="Kurosawa N."/>
        </authorList>
    </citation>
    <scope>NUCLEOTIDE SEQUENCE</scope>
    <source>
        <strain evidence="2">KD-1</strain>
    </source>
</reference>
<dbReference type="EMBL" id="AP031322">
    <property type="protein sequence ID" value="BFH72247.1"/>
    <property type="molecule type" value="Genomic_DNA"/>
</dbReference>
<evidence type="ECO:0000313" key="2">
    <source>
        <dbReference type="EMBL" id="BFH72247.1"/>
    </source>
</evidence>
<organism evidence="2">
    <name type="scientific">Sulfurisphaera javensis</name>
    <dbReference type="NCBI Taxonomy" id="2049879"/>
    <lineage>
        <taxon>Archaea</taxon>
        <taxon>Thermoproteota</taxon>
        <taxon>Thermoprotei</taxon>
        <taxon>Sulfolobales</taxon>
        <taxon>Sulfolobaceae</taxon>
        <taxon>Sulfurisphaera</taxon>
    </lineage>
</organism>
<dbReference type="Pfam" id="PF01909">
    <property type="entry name" value="NTP_transf_2"/>
    <property type="match status" value="1"/>
</dbReference>
<dbReference type="InterPro" id="IPR043519">
    <property type="entry name" value="NT_sf"/>
</dbReference>
<dbReference type="KEGG" id="sjv:SJAV_01910"/>
<evidence type="ECO:0000259" key="1">
    <source>
        <dbReference type="Pfam" id="PF01909"/>
    </source>
</evidence>
<dbReference type="GeneID" id="92353125"/>
<gene>
    <name evidence="2" type="ORF">SJAV_01910</name>
</gene>